<gene>
    <name evidence="7" type="ORF">QJS04_geneDACA013762</name>
</gene>
<proteinExistence type="inferred from homology"/>
<dbReference type="FunFam" id="2.40.70.10:FF:000031">
    <property type="entry name" value="Aspartyl protease AED1"/>
    <property type="match status" value="1"/>
</dbReference>
<reference evidence="7" key="1">
    <citation type="journal article" date="2023" name="Nat. Commun.">
        <title>Diploid and tetraploid genomes of Acorus and the evolution of monocots.</title>
        <authorList>
            <person name="Ma L."/>
            <person name="Liu K.W."/>
            <person name="Li Z."/>
            <person name="Hsiao Y.Y."/>
            <person name="Qi Y."/>
            <person name="Fu T."/>
            <person name="Tang G.D."/>
            <person name="Zhang D."/>
            <person name="Sun W.H."/>
            <person name="Liu D.K."/>
            <person name="Li Y."/>
            <person name="Chen G.Z."/>
            <person name="Liu X.D."/>
            <person name="Liao X.Y."/>
            <person name="Jiang Y.T."/>
            <person name="Yu X."/>
            <person name="Hao Y."/>
            <person name="Huang J."/>
            <person name="Zhao X.W."/>
            <person name="Ke S."/>
            <person name="Chen Y.Y."/>
            <person name="Wu W.L."/>
            <person name="Hsu J.L."/>
            <person name="Lin Y.F."/>
            <person name="Huang M.D."/>
            <person name="Li C.Y."/>
            <person name="Huang L."/>
            <person name="Wang Z.W."/>
            <person name="Zhao X."/>
            <person name="Zhong W.Y."/>
            <person name="Peng D.H."/>
            <person name="Ahmad S."/>
            <person name="Lan S."/>
            <person name="Zhang J.S."/>
            <person name="Tsai W.C."/>
            <person name="Van de Peer Y."/>
            <person name="Liu Z.J."/>
        </authorList>
    </citation>
    <scope>NUCLEOTIDE SEQUENCE</scope>
    <source>
        <strain evidence="7">SCP</strain>
    </source>
</reference>
<dbReference type="GO" id="GO:0004190">
    <property type="term" value="F:aspartic-type endopeptidase activity"/>
    <property type="evidence" value="ECO:0007669"/>
    <property type="project" value="UniProtKB-KW"/>
</dbReference>
<dbReference type="EMBL" id="JAUJYN010000006">
    <property type="protein sequence ID" value="KAK1267941.1"/>
    <property type="molecule type" value="Genomic_DNA"/>
</dbReference>
<keyword evidence="5" id="KW-0732">Signal</keyword>
<comment type="caution">
    <text evidence="7">The sequence shown here is derived from an EMBL/GenBank/DDBJ whole genome shotgun (WGS) entry which is preliminary data.</text>
</comment>
<feature type="chain" id="PRO_5043720633" evidence="5">
    <location>
        <begin position="18"/>
        <end position="456"/>
    </location>
</feature>
<dbReference type="Gene3D" id="2.40.70.10">
    <property type="entry name" value="Acid Proteases"/>
    <property type="match status" value="2"/>
</dbReference>
<name>A0AAV9AUW4_ACOGR</name>
<dbReference type="Pfam" id="PF14541">
    <property type="entry name" value="TAXi_C"/>
    <property type="match status" value="1"/>
</dbReference>
<feature type="active site" evidence="2">
    <location>
        <position position="338"/>
    </location>
</feature>
<sequence>MGLVSFIFFFFFSVVLSLLLVAVSPSGGAVDKSCDAPFQGEHLNSSGLHLTLHHAHGPCSPFSSTPPLPFSEILRHDELRVQSLNSRLTNPKTAKPNKTPLLDSGPWSTSSINVPLTPGQSIGVGNYVTRIGLGTPSKSYAVVVDTGSSLSWVQCRPCAVMCHPQQGPIFNPTASTSYQVSSCKSPECLGLQTATLNPSMCNKRNVCIYQASYGDGSYSVGYLSRDTLTLGTGQLSGFVYGCGQDNNGLFGASAGLVGLDKNRLSMLAQLSPKYGFTFSYCLPTSSSTGYLSIGGTGASRAAYTRMYDSRGLYALKLTSVVVNGRALGASTGGTTIIDSGTVISRIQPALYAALKQAVVRALAGVPRAPAYSILDTCFKGSRRSVRALRVRLVFEGGAALDLGASNVLYDVDGSTTCLAFASASGVAIIGNTQQQTFTVIYDVGGSRIGFAPGGCS</sequence>
<evidence type="ECO:0000259" key="6">
    <source>
        <dbReference type="PROSITE" id="PS51767"/>
    </source>
</evidence>
<dbReference type="PANTHER" id="PTHR13683:SF809">
    <property type="entry name" value="PEPTIDASE A1 DOMAIN-CONTAINING PROTEIN"/>
    <property type="match status" value="1"/>
</dbReference>
<dbReference type="InterPro" id="IPR033121">
    <property type="entry name" value="PEPTIDASE_A1"/>
</dbReference>
<keyword evidence="3" id="KW-0378">Hydrolase</keyword>
<evidence type="ECO:0000313" key="7">
    <source>
        <dbReference type="EMBL" id="KAK1267941.1"/>
    </source>
</evidence>
<protein>
    <submittedName>
        <fullName evidence="7">Protein ASPARTIC PROTEASE IN GUARD CELL 1</fullName>
    </submittedName>
</protein>
<dbReference type="InterPro" id="IPR001969">
    <property type="entry name" value="Aspartic_peptidase_AS"/>
</dbReference>
<evidence type="ECO:0000256" key="5">
    <source>
        <dbReference type="SAM" id="SignalP"/>
    </source>
</evidence>
<keyword evidence="3" id="KW-0064">Aspartyl protease</keyword>
<dbReference type="InterPro" id="IPR021109">
    <property type="entry name" value="Peptidase_aspartic_dom_sf"/>
</dbReference>
<accession>A0AAV9AUW4</accession>
<dbReference type="InterPro" id="IPR001461">
    <property type="entry name" value="Aspartic_peptidase_A1"/>
</dbReference>
<dbReference type="SUPFAM" id="SSF50630">
    <property type="entry name" value="Acid proteases"/>
    <property type="match status" value="1"/>
</dbReference>
<feature type="active site" evidence="2">
    <location>
        <position position="145"/>
    </location>
</feature>
<feature type="domain" description="Peptidase A1" evidence="6">
    <location>
        <begin position="127"/>
        <end position="451"/>
    </location>
</feature>
<keyword evidence="3 7" id="KW-0645">Protease</keyword>
<dbReference type="Proteomes" id="UP001179952">
    <property type="component" value="Unassembled WGS sequence"/>
</dbReference>
<dbReference type="InterPro" id="IPR032799">
    <property type="entry name" value="TAXi_C"/>
</dbReference>
<keyword evidence="8" id="KW-1185">Reference proteome</keyword>
<evidence type="ECO:0000256" key="3">
    <source>
        <dbReference type="RuleBase" id="RU000454"/>
    </source>
</evidence>
<organism evidence="7 8">
    <name type="scientific">Acorus gramineus</name>
    <name type="common">Dwarf sweet flag</name>
    <dbReference type="NCBI Taxonomy" id="55184"/>
    <lineage>
        <taxon>Eukaryota</taxon>
        <taxon>Viridiplantae</taxon>
        <taxon>Streptophyta</taxon>
        <taxon>Embryophyta</taxon>
        <taxon>Tracheophyta</taxon>
        <taxon>Spermatophyta</taxon>
        <taxon>Magnoliopsida</taxon>
        <taxon>Liliopsida</taxon>
        <taxon>Acoraceae</taxon>
        <taxon>Acorus</taxon>
    </lineage>
</organism>
<reference evidence="7" key="2">
    <citation type="submission" date="2023-06" db="EMBL/GenBank/DDBJ databases">
        <authorList>
            <person name="Ma L."/>
            <person name="Liu K.-W."/>
            <person name="Li Z."/>
            <person name="Hsiao Y.-Y."/>
            <person name="Qi Y."/>
            <person name="Fu T."/>
            <person name="Tang G."/>
            <person name="Zhang D."/>
            <person name="Sun W.-H."/>
            <person name="Liu D.-K."/>
            <person name="Li Y."/>
            <person name="Chen G.-Z."/>
            <person name="Liu X.-D."/>
            <person name="Liao X.-Y."/>
            <person name="Jiang Y.-T."/>
            <person name="Yu X."/>
            <person name="Hao Y."/>
            <person name="Huang J."/>
            <person name="Zhao X.-W."/>
            <person name="Ke S."/>
            <person name="Chen Y.-Y."/>
            <person name="Wu W.-L."/>
            <person name="Hsu J.-L."/>
            <person name="Lin Y.-F."/>
            <person name="Huang M.-D."/>
            <person name="Li C.-Y."/>
            <person name="Huang L."/>
            <person name="Wang Z.-W."/>
            <person name="Zhao X."/>
            <person name="Zhong W.-Y."/>
            <person name="Peng D.-H."/>
            <person name="Ahmad S."/>
            <person name="Lan S."/>
            <person name="Zhang J.-S."/>
            <person name="Tsai W.-C."/>
            <person name="Van De Peer Y."/>
            <person name="Liu Z.-J."/>
        </authorList>
    </citation>
    <scope>NUCLEOTIDE SEQUENCE</scope>
    <source>
        <strain evidence="7">SCP</strain>
        <tissue evidence="7">Leaves</tissue>
    </source>
</reference>
<dbReference type="AlphaFoldDB" id="A0AAV9AUW4"/>
<dbReference type="GO" id="GO:0006508">
    <property type="term" value="P:proteolysis"/>
    <property type="evidence" value="ECO:0007669"/>
    <property type="project" value="UniProtKB-KW"/>
</dbReference>
<feature type="region of interest" description="Disordered" evidence="4">
    <location>
        <begin position="86"/>
        <end position="105"/>
    </location>
</feature>
<evidence type="ECO:0000313" key="8">
    <source>
        <dbReference type="Proteomes" id="UP001179952"/>
    </source>
</evidence>
<dbReference type="PROSITE" id="PS00141">
    <property type="entry name" value="ASP_PROTEASE"/>
    <property type="match status" value="1"/>
</dbReference>
<dbReference type="PROSITE" id="PS51767">
    <property type="entry name" value="PEPTIDASE_A1"/>
    <property type="match status" value="1"/>
</dbReference>
<dbReference type="Pfam" id="PF14543">
    <property type="entry name" value="TAXi_N"/>
    <property type="match status" value="1"/>
</dbReference>
<evidence type="ECO:0000256" key="1">
    <source>
        <dbReference type="ARBA" id="ARBA00007447"/>
    </source>
</evidence>
<evidence type="ECO:0000256" key="2">
    <source>
        <dbReference type="PIRSR" id="PIRSR601461-1"/>
    </source>
</evidence>
<feature type="signal peptide" evidence="5">
    <location>
        <begin position="1"/>
        <end position="17"/>
    </location>
</feature>
<comment type="similarity">
    <text evidence="1 3">Belongs to the peptidase A1 family.</text>
</comment>
<dbReference type="PRINTS" id="PR00792">
    <property type="entry name" value="PEPSIN"/>
</dbReference>
<evidence type="ECO:0000256" key="4">
    <source>
        <dbReference type="SAM" id="MobiDB-lite"/>
    </source>
</evidence>
<dbReference type="InterPro" id="IPR032861">
    <property type="entry name" value="TAXi_N"/>
</dbReference>
<dbReference type="PANTHER" id="PTHR13683">
    <property type="entry name" value="ASPARTYL PROTEASES"/>
    <property type="match status" value="1"/>
</dbReference>